<dbReference type="GeneID" id="82891896"/>
<reference evidence="4" key="1">
    <citation type="journal article" date="2022" name="Cell">
        <title>Design, construction, and in vivo augmentation of a complex gut microbiome.</title>
        <authorList>
            <person name="Cheng A.G."/>
            <person name="Ho P.Y."/>
            <person name="Aranda-Diaz A."/>
            <person name="Jain S."/>
            <person name="Yu F.B."/>
            <person name="Meng X."/>
            <person name="Wang M."/>
            <person name="Iakiviak M."/>
            <person name="Nagashima K."/>
            <person name="Zhao A."/>
            <person name="Murugkar P."/>
            <person name="Patil A."/>
            <person name="Atabakhsh K."/>
            <person name="Weakley A."/>
            <person name="Yan J."/>
            <person name="Brumbaugh A.R."/>
            <person name="Higginbottom S."/>
            <person name="Dimas A."/>
            <person name="Shiver A.L."/>
            <person name="Deutschbauer A."/>
            <person name="Neff N."/>
            <person name="Sonnenburg J.L."/>
            <person name="Huang K.C."/>
            <person name="Fischbach M.A."/>
        </authorList>
    </citation>
    <scope>NUCLEOTIDE SEQUENCE</scope>
    <source>
        <strain evidence="4">AP11</strain>
    </source>
</reference>
<proteinExistence type="predicted"/>
<dbReference type="SUPFAM" id="SSF53335">
    <property type="entry name" value="S-adenosyl-L-methionine-dependent methyltransferases"/>
    <property type="match status" value="1"/>
</dbReference>
<name>A0ABY5UZG3_9BACT</name>
<dbReference type="Pfam" id="PF02086">
    <property type="entry name" value="MethyltransfD12"/>
    <property type="match status" value="1"/>
</dbReference>
<dbReference type="Proteomes" id="UP001059295">
    <property type="component" value="Chromosome"/>
</dbReference>
<dbReference type="GO" id="GO:0008168">
    <property type="term" value="F:methyltransferase activity"/>
    <property type="evidence" value="ECO:0007669"/>
    <property type="project" value="UniProtKB-KW"/>
</dbReference>
<gene>
    <name evidence="4" type="ORF">NQ491_09140</name>
</gene>
<evidence type="ECO:0000256" key="2">
    <source>
        <dbReference type="ARBA" id="ARBA00022679"/>
    </source>
</evidence>
<dbReference type="InterPro" id="IPR012327">
    <property type="entry name" value="MeTrfase_D12"/>
</dbReference>
<accession>A0ABY5UZG3</accession>
<evidence type="ECO:0000313" key="4">
    <source>
        <dbReference type="EMBL" id="UWN56809.1"/>
    </source>
</evidence>
<evidence type="ECO:0000256" key="1">
    <source>
        <dbReference type="ARBA" id="ARBA00022603"/>
    </source>
</evidence>
<keyword evidence="2" id="KW-0808">Transferase</keyword>
<evidence type="ECO:0000256" key="3">
    <source>
        <dbReference type="ARBA" id="ARBA00022691"/>
    </source>
</evidence>
<dbReference type="EMBL" id="CP102294">
    <property type="protein sequence ID" value="UWN56809.1"/>
    <property type="molecule type" value="Genomic_DNA"/>
</dbReference>
<dbReference type="Gene3D" id="3.40.50.150">
    <property type="entry name" value="Vaccinia Virus protein VP39"/>
    <property type="match status" value="1"/>
</dbReference>
<keyword evidence="3" id="KW-0949">S-adenosyl-L-methionine</keyword>
<organism evidence="4 5">
    <name type="scientific">Alistipes ihumii AP11</name>
    <dbReference type="NCBI Taxonomy" id="1211813"/>
    <lineage>
        <taxon>Bacteria</taxon>
        <taxon>Pseudomonadati</taxon>
        <taxon>Bacteroidota</taxon>
        <taxon>Bacteroidia</taxon>
        <taxon>Bacteroidales</taxon>
        <taxon>Rikenellaceae</taxon>
        <taxon>Alistipes</taxon>
    </lineage>
</organism>
<dbReference type="RefSeq" id="WP_019245881.1">
    <property type="nucleotide sequence ID" value="NZ_CAPH01000012.1"/>
</dbReference>
<dbReference type="InterPro" id="IPR029063">
    <property type="entry name" value="SAM-dependent_MTases_sf"/>
</dbReference>
<keyword evidence="1 4" id="KW-0489">Methyltransferase</keyword>
<keyword evidence="5" id="KW-1185">Reference proteome</keyword>
<protein>
    <submittedName>
        <fullName evidence="4">DNA adenine methylase</fullName>
    </submittedName>
</protein>
<dbReference type="GO" id="GO:0032259">
    <property type="term" value="P:methylation"/>
    <property type="evidence" value="ECO:0007669"/>
    <property type="project" value="UniProtKB-KW"/>
</dbReference>
<dbReference type="PANTHER" id="PTHR30481">
    <property type="entry name" value="DNA ADENINE METHYLASE"/>
    <property type="match status" value="1"/>
</dbReference>
<evidence type="ECO:0000313" key="5">
    <source>
        <dbReference type="Proteomes" id="UP001059295"/>
    </source>
</evidence>
<sequence length="150" mass="17308">MLSRLGFSGVFSSSFSYTRTTGKSGARVFAAKDRFLPELKELLEKCTIEQDDALKVLSRFDTPTTFHFVDPPYVGSNMGHYTGMFNEDNLNRLLEVLSGIKGKFMLTMYPHDLIREYAGRFGWTIRPVQRTVTASNTKRRKQEEWMITNY</sequence>